<dbReference type="InterPro" id="IPR002110">
    <property type="entry name" value="Ankyrin_rpt"/>
</dbReference>
<dbReference type="Gene3D" id="1.25.40.20">
    <property type="entry name" value="Ankyrin repeat-containing domain"/>
    <property type="match status" value="1"/>
</dbReference>
<dbReference type="AlphaFoldDB" id="A0A6C0BWH5"/>
<evidence type="ECO:0000313" key="3">
    <source>
        <dbReference type="EMBL" id="QHS96450.1"/>
    </source>
</evidence>
<dbReference type="PROSITE" id="PS50088">
    <property type="entry name" value="ANK_REPEAT"/>
    <property type="match status" value="2"/>
</dbReference>
<accession>A0A6C0BWH5</accession>
<proteinExistence type="predicted"/>
<evidence type="ECO:0000256" key="1">
    <source>
        <dbReference type="ARBA" id="ARBA00022737"/>
    </source>
</evidence>
<dbReference type="SUPFAM" id="SSF48403">
    <property type="entry name" value="Ankyrin repeat"/>
    <property type="match status" value="1"/>
</dbReference>
<dbReference type="InterPro" id="IPR036770">
    <property type="entry name" value="Ankyrin_rpt-contain_sf"/>
</dbReference>
<name>A0A6C0BWH5_9ZZZZ</name>
<dbReference type="EMBL" id="MN739271">
    <property type="protein sequence ID" value="QHS96450.1"/>
    <property type="molecule type" value="Genomic_DNA"/>
</dbReference>
<keyword evidence="1" id="KW-0677">Repeat</keyword>
<protein>
    <submittedName>
        <fullName evidence="3">Uncharacterized protein</fullName>
    </submittedName>
</protein>
<evidence type="ECO:0000256" key="2">
    <source>
        <dbReference type="ARBA" id="ARBA00023043"/>
    </source>
</evidence>
<keyword evidence="2" id="KW-0040">ANK repeat</keyword>
<dbReference type="PANTHER" id="PTHR24171">
    <property type="entry name" value="ANKYRIN REPEAT DOMAIN-CONTAINING PROTEIN 39-RELATED"/>
    <property type="match status" value="1"/>
</dbReference>
<organism evidence="3">
    <name type="scientific">viral metagenome</name>
    <dbReference type="NCBI Taxonomy" id="1070528"/>
    <lineage>
        <taxon>unclassified sequences</taxon>
        <taxon>metagenomes</taxon>
        <taxon>organismal metagenomes</taxon>
    </lineage>
</organism>
<dbReference type="Pfam" id="PF12796">
    <property type="entry name" value="Ank_2"/>
    <property type="match status" value="1"/>
</dbReference>
<sequence>MYACAPRGDETQGFVGGNEEIVKILVEKGADVNVKDNEDRTAYMYACGGKSVPIKDTLVEKGADVDAVDKFRRTAEDYTKAEPDDAKKWLDLD</sequence>
<reference evidence="3" key="1">
    <citation type="journal article" date="2020" name="Nature">
        <title>Giant virus diversity and host interactions through global metagenomics.</title>
        <authorList>
            <person name="Schulz F."/>
            <person name="Roux S."/>
            <person name="Paez-Espino D."/>
            <person name="Jungbluth S."/>
            <person name="Walsh D.A."/>
            <person name="Denef V.J."/>
            <person name="McMahon K.D."/>
            <person name="Konstantinidis K.T."/>
            <person name="Eloe-Fadrosh E.A."/>
            <person name="Kyrpides N.C."/>
            <person name="Woyke T."/>
        </authorList>
    </citation>
    <scope>NUCLEOTIDE SEQUENCE</scope>
    <source>
        <strain evidence="3">GVMAG-M-3300020166-18</strain>
    </source>
</reference>